<accession>A0A510E2N6</accession>
<sequence>MKFIDFILGQRASVIYSYYKLVNTAVVVNVGKALHDKGEKVCIVNGDNLSKNVDLEFPIQCDETSTVLAYEIEDKALVPNRFFILTTFDRRLKFKNVTEISVDKIGQNLYFASSEEGFRFRILNGNIVDAELSSIENEVLSFLGEFGTSTIKEICDVLSPRAKTSRDEIRQVLFRMKKMGMIRIEGNRVSIDNNGRLHG</sequence>
<keyword evidence="3" id="KW-1185">Reference proteome</keyword>
<evidence type="ECO:0000313" key="1">
    <source>
        <dbReference type="EMBL" id="BBG24011.1"/>
    </source>
</evidence>
<organism evidence="1 3">
    <name type="scientific">Sulfuracidifex tepidarius</name>
    <dbReference type="NCBI Taxonomy" id="1294262"/>
    <lineage>
        <taxon>Archaea</taxon>
        <taxon>Thermoproteota</taxon>
        <taxon>Thermoprotei</taxon>
        <taxon>Sulfolobales</taxon>
        <taxon>Sulfolobaceae</taxon>
        <taxon>Sulfuracidifex</taxon>
    </lineage>
</organism>
<dbReference type="AlphaFoldDB" id="A0A510DUX2"/>
<dbReference type="EMBL" id="AP018929">
    <property type="protein sequence ID" value="BBG24011.1"/>
    <property type="molecule type" value="Genomic_DNA"/>
</dbReference>
<reference evidence="4" key="1">
    <citation type="submission" date="2018-09" db="EMBL/GenBank/DDBJ databases">
        <title>Complete Genome Sequencing of Sulfolobus sp. JCM 16834.</title>
        <authorList>
            <person name="Kato S."/>
            <person name="Itoh T."/>
            <person name="Ohkuma M."/>
        </authorList>
    </citation>
    <scope>NUCLEOTIDE SEQUENCE [LARGE SCALE GENOMIC DNA]</scope>
    <source>
        <strain evidence="4">IC-007</strain>
    </source>
</reference>
<dbReference type="KEGG" id="step:IC006_1312"/>
<dbReference type="Proteomes" id="UP000322983">
    <property type="component" value="Chromosome"/>
</dbReference>
<dbReference type="Proteomes" id="UP000325030">
    <property type="component" value="Chromosome"/>
</dbReference>
<proteinExistence type="predicted"/>
<dbReference type="EMBL" id="AP018930">
    <property type="protein sequence ID" value="BBG26766.1"/>
    <property type="molecule type" value="Genomic_DNA"/>
</dbReference>
<protein>
    <submittedName>
        <fullName evidence="1">Uncharacterized protein</fullName>
    </submittedName>
</protein>
<evidence type="ECO:0000313" key="4">
    <source>
        <dbReference type="Proteomes" id="UP000325030"/>
    </source>
</evidence>
<reference evidence="1 3" key="2">
    <citation type="journal article" date="2020" name="Int. J. Syst. Evol. Microbiol.">
        <title>Sulfuracidifex tepidarius gen. nov., sp. nov. and transfer of Sulfolobus metallicus Huber and Stetter 1992 to the genus Sulfuracidifex as Sulfuracidifex metallicus comb. nov.</title>
        <authorList>
            <person name="Itoh T."/>
            <person name="Miura T."/>
            <person name="Sakai H.D."/>
            <person name="Kato S."/>
            <person name="Ohkuma M."/>
            <person name="Takashina T."/>
        </authorList>
    </citation>
    <scope>NUCLEOTIDE SEQUENCE [LARGE SCALE GENOMIC DNA]</scope>
    <source>
        <strain evidence="1 3">IC-006</strain>
        <strain evidence="2">IC-007</strain>
    </source>
</reference>
<evidence type="ECO:0000313" key="3">
    <source>
        <dbReference type="Proteomes" id="UP000322983"/>
    </source>
</evidence>
<accession>A0A510DUX2</accession>
<name>A0A510DUX2_9CREN</name>
<dbReference type="SUPFAM" id="SSF46785">
    <property type="entry name" value="Winged helix' DNA-binding domain"/>
    <property type="match status" value="1"/>
</dbReference>
<dbReference type="GeneID" id="41717630"/>
<dbReference type="InterPro" id="IPR036390">
    <property type="entry name" value="WH_DNA-bd_sf"/>
</dbReference>
<dbReference type="STRING" id="1294262.GCA_001316085_01283"/>
<evidence type="ECO:0000313" key="2">
    <source>
        <dbReference type="EMBL" id="BBG26766.1"/>
    </source>
</evidence>
<dbReference type="RefSeq" id="WP_054845657.1">
    <property type="nucleotide sequence ID" value="NZ_AP018929.1"/>
</dbReference>
<gene>
    <name evidence="1" type="ORF">IC006_1312</name>
    <name evidence="2" type="ORF">IC007_1287</name>
</gene>